<comment type="caution">
    <text evidence="2">The sequence shown here is derived from an EMBL/GenBank/DDBJ whole genome shotgun (WGS) entry which is preliminary data.</text>
</comment>
<evidence type="ECO:0000313" key="2">
    <source>
        <dbReference type="EMBL" id="EMG11557.1"/>
    </source>
</evidence>
<proteinExistence type="predicted"/>
<sequence>SEYYLYLENYRKSPALTPDAKKGIDQQLLKYRKNLKDMFASDYSYWILFESSGKLRLNRVARDILNRYVPFSPQLRTELQKHPILKESMDSFEAKKEDSFRESKKIQPLLPSRKRSSGGFRNDSIF</sequence>
<feature type="region of interest" description="Disordered" evidence="1">
    <location>
        <begin position="92"/>
        <end position="126"/>
    </location>
</feature>
<feature type="non-terminal residue" evidence="2">
    <location>
        <position position="1"/>
    </location>
</feature>
<name>M3I6R8_LEPIR</name>
<reference evidence="2 3" key="1">
    <citation type="submission" date="2013-02" db="EMBL/GenBank/DDBJ databases">
        <authorList>
            <person name="Harkins D.M."/>
            <person name="Durkin A.S."/>
            <person name="Brinkac L.M."/>
            <person name="Haft D.H."/>
            <person name="Selengut J.D."/>
            <person name="Sanka R."/>
            <person name="DePew J."/>
            <person name="Purushe J."/>
            <person name="Tulsiani S.M."/>
            <person name="Graham G.C."/>
            <person name="Burns M.-A."/>
            <person name="Dohnt M.F."/>
            <person name="Smythe L.D."/>
            <person name="McKay D.B."/>
            <person name="Craig S.B."/>
            <person name="Vinetz J.M."/>
            <person name="Sutton G.G."/>
            <person name="Nierman W.C."/>
            <person name="Fouts D.E."/>
        </authorList>
    </citation>
    <scope>NUCLEOTIDE SEQUENCE [LARGE SCALE GENOMIC DNA]</scope>
    <source>
        <strain evidence="2 3">LT2186</strain>
    </source>
</reference>
<feature type="compositionally biased region" description="Basic and acidic residues" evidence="1">
    <location>
        <begin position="92"/>
        <end position="105"/>
    </location>
</feature>
<accession>M3I6R8</accession>
<protein>
    <submittedName>
        <fullName evidence="2">Uncharacterized protein</fullName>
    </submittedName>
</protein>
<evidence type="ECO:0000256" key="1">
    <source>
        <dbReference type="SAM" id="MobiDB-lite"/>
    </source>
</evidence>
<dbReference type="AlphaFoldDB" id="M3I6R8"/>
<organism evidence="2 3">
    <name type="scientific">Leptospira interrogans serovar Grippotyphosa str. LT2186</name>
    <dbReference type="NCBI Taxonomy" id="1001599"/>
    <lineage>
        <taxon>Bacteria</taxon>
        <taxon>Pseudomonadati</taxon>
        <taxon>Spirochaetota</taxon>
        <taxon>Spirochaetia</taxon>
        <taxon>Leptospirales</taxon>
        <taxon>Leptospiraceae</taxon>
        <taxon>Leptospira</taxon>
    </lineage>
</organism>
<dbReference type="Proteomes" id="UP000011776">
    <property type="component" value="Unassembled WGS sequence"/>
</dbReference>
<dbReference type="EMBL" id="AFME02000159">
    <property type="protein sequence ID" value="EMG11557.1"/>
    <property type="molecule type" value="Genomic_DNA"/>
</dbReference>
<gene>
    <name evidence="2" type="ORF">LEP1GSC151_0245</name>
</gene>
<evidence type="ECO:0000313" key="3">
    <source>
        <dbReference type="Proteomes" id="UP000011776"/>
    </source>
</evidence>